<reference evidence="1" key="1">
    <citation type="submission" date="2006-10" db="EMBL/GenBank/DDBJ databases">
        <authorList>
            <person name="Amadeo P."/>
            <person name="Zhao Q."/>
            <person name="Wortman J."/>
            <person name="Fraser-Liggett C."/>
            <person name="Carlton J."/>
        </authorList>
    </citation>
    <scope>NUCLEOTIDE SEQUENCE</scope>
    <source>
        <strain evidence="1">G3</strain>
    </source>
</reference>
<reference evidence="1" key="2">
    <citation type="journal article" date="2007" name="Science">
        <title>Draft genome sequence of the sexually transmitted pathogen Trichomonas vaginalis.</title>
        <authorList>
            <person name="Carlton J.M."/>
            <person name="Hirt R.P."/>
            <person name="Silva J.C."/>
            <person name="Delcher A.L."/>
            <person name="Schatz M."/>
            <person name="Zhao Q."/>
            <person name="Wortman J.R."/>
            <person name="Bidwell S.L."/>
            <person name="Alsmark U.C.M."/>
            <person name="Besteiro S."/>
            <person name="Sicheritz-Ponten T."/>
            <person name="Noel C.J."/>
            <person name="Dacks J.B."/>
            <person name="Foster P.G."/>
            <person name="Simillion C."/>
            <person name="Van de Peer Y."/>
            <person name="Miranda-Saavedra D."/>
            <person name="Barton G.J."/>
            <person name="Westrop G.D."/>
            <person name="Mueller S."/>
            <person name="Dessi D."/>
            <person name="Fiori P.L."/>
            <person name="Ren Q."/>
            <person name="Paulsen I."/>
            <person name="Zhang H."/>
            <person name="Bastida-Corcuera F.D."/>
            <person name="Simoes-Barbosa A."/>
            <person name="Brown M.T."/>
            <person name="Hayes R.D."/>
            <person name="Mukherjee M."/>
            <person name="Okumura C.Y."/>
            <person name="Schneider R."/>
            <person name="Smith A.J."/>
            <person name="Vanacova S."/>
            <person name="Villalvazo M."/>
            <person name="Haas B.J."/>
            <person name="Pertea M."/>
            <person name="Feldblyum T.V."/>
            <person name="Utterback T.R."/>
            <person name="Shu C.L."/>
            <person name="Osoegawa K."/>
            <person name="de Jong P.J."/>
            <person name="Hrdy I."/>
            <person name="Horvathova L."/>
            <person name="Zubacova Z."/>
            <person name="Dolezal P."/>
            <person name="Malik S.B."/>
            <person name="Logsdon J.M. Jr."/>
            <person name="Henze K."/>
            <person name="Gupta A."/>
            <person name="Wang C.C."/>
            <person name="Dunne R.L."/>
            <person name="Upcroft J.A."/>
            <person name="Upcroft P."/>
            <person name="White O."/>
            <person name="Salzberg S.L."/>
            <person name="Tang P."/>
            <person name="Chiu C.-H."/>
            <person name="Lee Y.-S."/>
            <person name="Embley T.M."/>
            <person name="Coombs G.H."/>
            <person name="Mottram J.C."/>
            <person name="Tachezy J."/>
            <person name="Fraser-Liggett C.M."/>
            <person name="Johnson P.J."/>
        </authorList>
    </citation>
    <scope>NUCLEOTIDE SEQUENCE [LARGE SCALE GENOMIC DNA]</scope>
    <source>
        <strain evidence="1">G3</strain>
    </source>
</reference>
<dbReference type="VEuPathDB" id="TrichDB:TVAGG3_0775290"/>
<gene>
    <name evidence="1" type="ORF">TVAG_142310</name>
</gene>
<keyword evidence="2" id="KW-1185">Reference proteome</keyword>
<evidence type="ECO:0000313" key="1">
    <source>
        <dbReference type="EMBL" id="EAY07877.1"/>
    </source>
</evidence>
<sequence>MNSLPIDSQWKRPMGRLFSYALFGDKLNFIPVYSFATQNSDNIVVFISNTNLLAYSTENLTPLYDKIIQYGMIIDFKRSAENKFILYFDTGILSIITVNSNCFTIVNKELTDISHVIPFDVDNYILIKKDCSTQMLKSNGDIQNLWELSSPTPPTASILLNFVLVISTQSKLIFGDIFQKPNEQESQNYSQLIYIENKDFFAVSENFDNISLCSINGKEIVLQSAKFIKSAAKLKNISLINSKTLVCTENNSLISYNFGQLIPLATVSFSNSNFEFIRPLFHEIFLITTSTGNTLICRITDTEDINERIHTEDIGNLFGSRPICATPVDANSFIMVSENGTVAKFIGAPDWYTIPFLQEQKLF</sequence>
<dbReference type="RefSeq" id="XP_001320100.1">
    <property type="nucleotide sequence ID" value="XM_001320065.1"/>
</dbReference>
<proteinExistence type="predicted"/>
<dbReference type="AlphaFoldDB" id="A2EHJ0"/>
<protein>
    <submittedName>
        <fullName evidence="1">Uncharacterized protein</fullName>
    </submittedName>
</protein>
<dbReference type="KEGG" id="tva:4765772"/>
<dbReference type="Proteomes" id="UP000001542">
    <property type="component" value="Unassembled WGS sequence"/>
</dbReference>
<organism evidence="1 2">
    <name type="scientific">Trichomonas vaginalis (strain ATCC PRA-98 / G3)</name>
    <dbReference type="NCBI Taxonomy" id="412133"/>
    <lineage>
        <taxon>Eukaryota</taxon>
        <taxon>Metamonada</taxon>
        <taxon>Parabasalia</taxon>
        <taxon>Trichomonadida</taxon>
        <taxon>Trichomonadidae</taxon>
        <taxon>Trichomonas</taxon>
    </lineage>
</organism>
<dbReference type="InParanoid" id="A2EHJ0"/>
<dbReference type="VEuPathDB" id="TrichDB:TVAG_142310"/>
<name>A2EHJ0_TRIV3</name>
<accession>A2EHJ0</accession>
<evidence type="ECO:0000313" key="2">
    <source>
        <dbReference type="Proteomes" id="UP000001542"/>
    </source>
</evidence>
<dbReference type="EMBL" id="DS113390">
    <property type="protein sequence ID" value="EAY07877.1"/>
    <property type="molecule type" value="Genomic_DNA"/>
</dbReference>